<dbReference type="Gene3D" id="3.60.15.10">
    <property type="entry name" value="Ribonuclease Z/Hydroxyacylglutathione hydrolase-like"/>
    <property type="match status" value="1"/>
</dbReference>
<dbReference type="GO" id="GO:0016787">
    <property type="term" value="F:hydrolase activity"/>
    <property type="evidence" value="ECO:0007669"/>
    <property type="project" value="UniProtKB-KW"/>
</dbReference>
<dbReference type="Proteomes" id="UP000520198">
    <property type="component" value="Unassembled WGS sequence"/>
</dbReference>
<gene>
    <name evidence="3" type="ORF">HT585_01080</name>
</gene>
<dbReference type="InterPro" id="IPR001279">
    <property type="entry name" value="Metallo-B-lactamas"/>
</dbReference>
<feature type="domain" description="Metallo-beta-lactamase" evidence="2">
    <location>
        <begin position="46"/>
        <end position="219"/>
    </location>
</feature>
<dbReference type="PANTHER" id="PTHR42951">
    <property type="entry name" value="METALLO-BETA-LACTAMASE DOMAIN-CONTAINING"/>
    <property type="match status" value="1"/>
</dbReference>
<dbReference type="SUPFAM" id="SSF56281">
    <property type="entry name" value="Metallo-hydrolase/oxidoreductase"/>
    <property type="match status" value="1"/>
</dbReference>
<sequence length="295" mass="32197">MPDMTSTLTILQPYPGIFAYYDGRIAGTRLHSEGPNWLDDGAYALGVASYAIVDGGEALVYDTHISVPHAEAIRTHLESLDVTSIRVVLSHWHKDHVAGNAAFADCEIIALALTAERLAENREKIETATPPIHPLVMPTRTFEGRLVLKVGQRTVELHHFAIHSADGNVLWLPEEKLLLAGDTVEDCATFISEAEHVATHIDELKRMRLLPIAHILPSHGDRDRIAAGGYDGTLIDANRSYLERLQTAAADRAQISALKDFAAVEIAAGSILYFAPYEDVHDSNVARMRAAAKAG</sequence>
<evidence type="ECO:0000313" key="3">
    <source>
        <dbReference type="EMBL" id="NVD37431.1"/>
    </source>
</evidence>
<reference evidence="3 4" key="1">
    <citation type="submission" date="2020-06" db="EMBL/GenBank/DDBJ databases">
        <authorList>
            <person name="Grouzdev D.S."/>
        </authorList>
    </citation>
    <scope>NUCLEOTIDE SEQUENCE [LARGE SCALE GENOMIC DNA]</scope>
    <source>
        <strain evidence="3 4">HO-A22</strain>
    </source>
</reference>
<dbReference type="EMBL" id="JABWDU010000001">
    <property type="protein sequence ID" value="NVD37431.1"/>
    <property type="molecule type" value="Genomic_DNA"/>
</dbReference>
<comment type="similarity">
    <text evidence="1">Belongs to the metallo-beta-lactamase superfamily. Class-B beta-lactamase family.</text>
</comment>
<dbReference type="InterPro" id="IPR036866">
    <property type="entry name" value="RibonucZ/Hydroxyglut_hydro"/>
</dbReference>
<dbReference type="GO" id="GO:0017001">
    <property type="term" value="P:antibiotic catabolic process"/>
    <property type="evidence" value="ECO:0007669"/>
    <property type="project" value="UniProtKB-ARBA"/>
</dbReference>
<dbReference type="InterPro" id="IPR050855">
    <property type="entry name" value="NDM-1-like"/>
</dbReference>
<organism evidence="3 4">
    <name type="scientific">Ensifer oleiphilus</name>
    <dbReference type="NCBI Taxonomy" id="2742698"/>
    <lineage>
        <taxon>Bacteria</taxon>
        <taxon>Pseudomonadati</taxon>
        <taxon>Pseudomonadota</taxon>
        <taxon>Alphaproteobacteria</taxon>
        <taxon>Hyphomicrobiales</taxon>
        <taxon>Rhizobiaceae</taxon>
        <taxon>Sinorhizobium/Ensifer group</taxon>
        <taxon>Ensifer</taxon>
    </lineage>
</organism>
<keyword evidence="3" id="KW-0378">Hydrolase</keyword>
<comment type="caution">
    <text evidence="3">The sequence shown here is derived from an EMBL/GenBank/DDBJ whole genome shotgun (WGS) entry which is preliminary data.</text>
</comment>
<dbReference type="RefSeq" id="WP_176351236.1">
    <property type="nucleotide sequence ID" value="NZ_JABWDU010000001.1"/>
</dbReference>
<evidence type="ECO:0000259" key="2">
    <source>
        <dbReference type="SMART" id="SM00849"/>
    </source>
</evidence>
<protein>
    <submittedName>
        <fullName evidence="3">MBL fold metallo-hydrolase</fullName>
    </submittedName>
</protein>
<accession>A0A7Y6Q1N1</accession>
<evidence type="ECO:0000256" key="1">
    <source>
        <dbReference type="ARBA" id="ARBA00005250"/>
    </source>
</evidence>
<proteinExistence type="inferred from homology"/>
<dbReference type="Pfam" id="PF00753">
    <property type="entry name" value="Lactamase_B"/>
    <property type="match status" value="1"/>
</dbReference>
<name>A0A7Y6Q1N1_9HYPH</name>
<dbReference type="AlphaFoldDB" id="A0A7Y6Q1N1"/>
<evidence type="ECO:0000313" key="4">
    <source>
        <dbReference type="Proteomes" id="UP000520198"/>
    </source>
</evidence>
<dbReference type="PANTHER" id="PTHR42951:SF4">
    <property type="entry name" value="ACYL-COENZYME A THIOESTERASE MBLAC2"/>
    <property type="match status" value="1"/>
</dbReference>
<keyword evidence="4" id="KW-1185">Reference proteome</keyword>
<dbReference type="SMART" id="SM00849">
    <property type="entry name" value="Lactamase_B"/>
    <property type="match status" value="1"/>
</dbReference>